<dbReference type="AlphaFoldDB" id="A0A2P5FI73"/>
<dbReference type="EMBL" id="JXTC01000031">
    <property type="protein sequence ID" value="PON97473.1"/>
    <property type="molecule type" value="Genomic_DNA"/>
</dbReference>
<dbReference type="InParanoid" id="A0A2P5FI73"/>
<feature type="repeat" description="ANK" evidence="1">
    <location>
        <begin position="72"/>
        <end position="95"/>
    </location>
</feature>
<dbReference type="STRING" id="63057.A0A2P5FI73"/>
<dbReference type="SUPFAM" id="SSF48403">
    <property type="entry name" value="Ankyrin repeat"/>
    <property type="match status" value="1"/>
</dbReference>
<dbReference type="OrthoDB" id="1847170at2759"/>
<keyword evidence="2" id="KW-0812">Transmembrane</keyword>
<protein>
    <submittedName>
        <fullName evidence="2">Transmembrane protein</fullName>
    </submittedName>
</protein>
<dbReference type="Pfam" id="PF12796">
    <property type="entry name" value="Ank_2"/>
    <property type="match status" value="2"/>
</dbReference>
<dbReference type="InterPro" id="IPR002110">
    <property type="entry name" value="Ankyrin_rpt"/>
</dbReference>
<accession>A0A2P5FI73</accession>
<dbReference type="SMART" id="SM00248">
    <property type="entry name" value="ANK"/>
    <property type="match status" value="4"/>
</dbReference>
<dbReference type="InterPro" id="IPR036770">
    <property type="entry name" value="Ankyrin_rpt-contain_sf"/>
</dbReference>
<proteinExistence type="predicted"/>
<dbReference type="Gene3D" id="1.25.40.20">
    <property type="entry name" value="Ankyrin repeat-containing domain"/>
    <property type="match status" value="2"/>
</dbReference>
<reference evidence="3" key="1">
    <citation type="submission" date="2016-06" db="EMBL/GenBank/DDBJ databases">
        <title>Parallel loss of symbiosis genes in relatives of nitrogen-fixing non-legume Parasponia.</title>
        <authorList>
            <person name="Van Velzen R."/>
            <person name="Holmer R."/>
            <person name="Bu F."/>
            <person name="Rutten L."/>
            <person name="Van Zeijl A."/>
            <person name="Liu W."/>
            <person name="Santuari L."/>
            <person name="Cao Q."/>
            <person name="Sharma T."/>
            <person name="Shen D."/>
            <person name="Roswanjaya Y."/>
            <person name="Wardhani T."/>
            <person name="Kalhor M.S."/>
            <person name="Jansen J."/>
            <person name="Van den Hoogen J."/>
            <person name="Gungor B."/>
            <person name="Hartog M."/>
            <person name="Hontelez J."/>
            <person name="Verver J."/>
            <person name="Yang W.-C."/>
            <person name="Schijlen E."/>
            <person name="Repin R."/>
            <person name="Schilthuizen M."/>
            <person name="Schranz E."/>
            <person name="Heidstra R."/>
            <person name="Miyata K."/>
            <person name="Fedorova E."/>
            <person name="Kohlen W."/>
            <person name="Bisseling T."/>
            <person name="Smit S."/>
            <person name="Geurts R."/>
        </authorList>
    </citation>
    <scope>NUCLEOTIDE SEQUENCE [LARGE SCALE GENOMIC DNA]</scope>
    <source>
        <strain evidence="3">cv. RG33-2</strain>
    </source>
</reference>
<evidence type="ECO:0000313" key="3">
    <source>
        <dbReference type="Proteomes" id="UP000237000"/>
    </source>
</evidence>
<gene>
    <name evidence="2" type="ORF">TorRG33x02_066750</name>
</gene>
<dbReference type="Proteomes" id="UP000237000">
    <property type="component" value="Unassembled WGS sequence"/>
</dbReference>
<comment type="caution">
    <text evidence="2">The sequence shown here is derived from an EMBL/GenBank/DDBJ whole genome shotgun (WGS) entry which is preliminary data.</text>
</comment>
<evidence type="ECO:0000313" key="2">
    <source>
        <dbReference type="EMBL" id="PON97473.1"/>
    </source>
</evidence>
<evidence type="ECO:0000256" key="1">
    <source>
        <dbReference type="PROSITE-ProRule" id="PRU00023"/>
    </source>
</evidence>
<sequence>MDPGLYEAVASGDEATFENFSRDTVLSTETREKNSVLHVAVVGKQLGMVKKILHQLQSDHQYRPLLHRQNSDGDTPLHLASRLGCLEIVAVILNHHRKNIESTTNYYEDDVLTRFWKQLVDREGSSFSSPPKEITSMANLEMDTALHVAVKSGCLSVVELLIHEDAKLALLTNGAGESPLFLAVERKCFDIARCLVDSAEEYSLAGRDGMNALHVAVVYSQQGRLST</sequence>
<keyword evidence="1" id="KW-0040">ANK repeat</keyword>
<dbReference type="PROSITE" id="PS50088">
    <property type="entry name" value="ANK_REPEAT"/>
    <property type="match status" value="2"/>
</dbReference>
<name>A0A2P5FI73_TREOI</name>
<keyword evidence="3" id="KW-1185">Reference proteome</keyword>
<feature type="repeat" description="ANK" evidence="1">
    <location>
        <begin position="141"/>
        <end position="173"/>
    </location>
</feature>
<dbReference type="PROSITE" id="PS50297">
    <property type="entry name" value="ANK_REP_REGION"/>
    <property type="match status" value="2"/>
</dbReference>
<organism evidence="2 3">
    <name type="scientific">Trema orientale</name>
    <name type="common">Charcoal tree</name>
    <name type="synonym">Celtis orientalis</name>
    <dbReference type="NCBI Taxonomy" id="63057"/>
    <lineage>
        <taxon>Eukaryota</taxon>
        <taxon>Viridiplantae</taxon>
        <taxon>Streptophyta</taxon>
        <taxon>Embryophyta</taxon>
        <taxon>Tracheophyta</taxon>
        <taxon>Spermatophyta</taxon>
        <taxon>Magnoliopsida</taxon>
        <taxon>eudicotyledons</taxon>
        <taxon>Gunneridae</taxon>
        <taxon>Pentapetalae</taxon>
        <taxon>rosids</taxon>
        <taxon>fabids</taxon>
        <taxon>Rosales</taxon>
        <taxon>Cannabaceae</taxon>
        <taxon>Trema</taxon>
    </lineage>
</organism>
<dbReference type="PANTHER" id="PTHR24121">
    <property type="entry name" value="NO MECHANORECEPTOR POTENTIAL C, ISOFORM D-RELATED"/>
    <property type="match status" value="1"/>
</dbReference>
<dbReference type="PANTHER" id="PTHR24121:SF30">
    <property type="entry name" value="ANKYRIN REPEAT-CONTAINING PROTEIN ITN1-LIKE"/>
    <property type="match status" value="1"/>
</dbReference>
<keyword evidence="2" id="KW-0472">Membrane</keyword>